<feature type="domain" description="N-acetyltransferase" evidence="3">
    <location>
        <begin position="26"/>
        <end position="200"/>
    </location>
</feature>
<dbReference type="Gene3D" id="3.40.630.30">
    <property type="match status" value="1"/>
</dbReference>
<reference evidence="4 5" key="1">
    <citation type="submission" date="2016-10" db="EMBL/GenBank/DDBJ databases">
        <authorList>
            <person name="de Groot N.N."/>
        </authorList>
    </citation>
    <scope>NUCLEOTIDE SEQUENCE [LARGE SCALE GENOMIC DNA]</scope>
    <source>
        <strain evidence="4 5">CGMCC 4.7037</strain>
    </source>
</reference>
<dbReference type="PROSITE" id="PS51186">
    <property type="entry name" value="GNAT"/>
    <property type="match status" value="1"/>
</dbReference>
<protein>
    <submittedName>
        <fullName evidence="4">Acetyltransferase (GNAT) family protein</fullName>
    </submittedName>
</protein>
<gene>
    <name evidence="4" type="ORF">SAMN05444920_13388</name>
</gene>
<dbReference type="CDD" id="cd04301">
    <property type="entry name" value="NAT_SF"/>
    <property type="match status" value="1"/>
</dbReference>
<dbReference type="Proteomes" id="UP000236732">
    <property type="component" value="Unassembled WGS sequence"/>
</dbReference>
<evidence type="ECO:0000313" key="4">
    <source>
        <dbReference type="EMBL" id="SEH03184.1"/>
    </source>
</evidence>
<accession>A0A1H6F2K3</accession>
<keyword evidence="5" id="KW-1185">Reference proteome</keyword>
<dbReference type="EMBL" id="FNVT01000033">
    <property type="protein sequence ID" value="SEH03184.1"/>
    <property type="molecule type" value="Genomic_DNA"/>
</dbReference>
<keyword evidence="2" id="KW-0012">Acyltransferase</keyword>
<dbReference type="PANTHER" id="PTHR43877">
    <property type="entry name" value="AMINOALKYLPHOSPHONATE N-ACETYLTRANSFERASE-RELATED-RELATED"/>
    <property type="match status" value="1"/>
</dbReference>
<proteinExistence type="predicted"/>
<dbReference type="AlphaFoldDB" id="A0A1H6F2K3"/>
<dbReference type="InterPro" id="IPR050832">
    <property type="entry name" value="Bact_Acetyltransf"/>
</dbReference>
<organism evidence="4 5">
    <name type="scientific">Nonomuraea solani</name>
    <dbReference type="NCBI Taxonomy" id="1144553"/>
    <lineage>
        <taxon>Bacteria</taxon>
        <taxon>Bacillati</taxon>
        <taxon>Actinomycetota</taxon>
        <taxon>Actinomycetes</taxon>
        <taxon>Streptosporangiales</taxon>
        <taxon>Streptosporangiaceae</taxon>
        <taxon>Nonomuraea</taxon>
    </lineage>
</organism>
<keyword evidence="1 4" id="KW-0808">Transferase</keyword>
<dbReference type="InterPro" id="IPR016181">
    <property type="entry name" value="Acyl_CoA_acyltransferase"/>
</dbReference>
<dbReference type="InterPro" id="IPR000182">
    <property type="entry name" value="GNAT_dom"/>
</dbReference>
<evidence type="ECO:0000256" key="1">
    <source>
        <dbReference type="ARBA" id="ARBA00022679"/>
    </source>
</evidence>
<evidence type="ECO:0000256" key="2">
    <source>
        <dbReference type="ARBA" id="ARBA00023315"/>
    </source>
</evidence>
<dbReference type="SUPFAM" id="SSF55729">
    <property type="entry name" value="Acyl-CoA N-acyltransferases (Nat)"/>
    <property type="match status" value="1"/>
</dbReference>
<evidence type="ECO:0000313" key="5">
    <source>
        <dbReference type="Proteomes" id="UP000236732"/>
    </source>
</evidence>
<name>A0A1H6F2K3_9ACTN</name>
<dbReference type="PANTHER" id="PTHR43877:SF2">
    <property type="entry name" value="AMINOALKYLPHOSPHONATE N-ACETYLTRANSFERASE-RELATED"/>
    <property type="match status" value="1"/>
</dbReference>
<evidence type="ECO:0000259" key="3">
    <source>
        <dbReference type="PROSITE" id="PS51186"/>
    </source>
</evidence>
<dbReference type="Pfam" id="PF00583">
    <property type="entry name" value="Acetyltransf_1"/>
    <property type="match status" value="1"/>
</dbReference>
<sequence>MRFQGNRRVWGTFSGKIRQTVRVTDIRLSRLPAADATDTELLTRVSALVNDVYADAEAGLWQDGTARTSTDEVAGLTAAGQIAVARLGTEVVGCVRVQSLDDDTAEFGMLAADPAHRRRGIGRDLVAFAERTARDGGHRVMQLEVLTPRTWEHPSKVFLADWYGRLGYRRTDVSPVEKWYPDLAPLLATSCDLVIYRKPL</sequence>
<dbReference type="GO" id="GO:0016747">
    <property type="term" value="F:acyltransferase activity, transferring groups other than amino-acyl groups"/>
    <property type="evidence" value="ECO:0007669"/>
    <property type="project" value="InterPro"/>
</dbReference>